<evidence type="ECO:0000256" key="5">
    <source>
        <dbReference type="HAMAP-Rule" id="MF_00265"/>
    </source>
</evidence>
<keyword evidence="3 5" id="KW-0479">Metal-binding</keyword>
<dbReference type="HAMAP" id="MF_00265">
    <property type="entry name" value="VapC_Nob1"/>
    <property type="match status" value="1"/>
</dbReference>
<dbReference type="EC" id="3.1.-.-" evidence="5"/>
<keyword evidence="4 5" id="KW-0378">Hydrolase</keyword>
<keyword evidence="5" id="KW-0460">Magnesium</keyword>
<evidence type="ECO:0000256" key="3">
    <source>
        <dbReference type="ARBA" id="ARBA00022723"/>
    </source>
</evidence>
<keyword evidence="2 5" id="KW-0540">Nuclease</keyword>
<evidence type="ECO:0000256" key="4">
    <source>
        <dbReference type="ARBA" id="ARBA00022801"/>
    </source>
</evidence>
<accession>A0ABN6ZQ25</accession>
<gene>
    <name evidence="5" type="primary">vapC</name>
    <name evidence="7" type="ORF">PABY_19030</name>
</gene>
<evidence type="ECO:0000256" key="2">
    <source>
        <dbReference type="ARBA" id="ARBA00022722"/>
    </source>
</evidence>
<dbReference type="SMART" id="SM00670">
    <property type="entry name" value="PINc"/>
    <property type="match status" value="1"/>
</dbReference>
<dbReference type="GeneID" id="89289910"/>
<comment type="similarity">
    <text evidence="5">Belongs to the PINc/VapC protein family.</text>
</comment>
<proteinExistence type="inferred from homology"/>
<reference evidence="7 8" key="1">
    <citation type="submission" date="2023-09" db="EMBL/GenBank/DDBJ databases">
        <title>Pyrofollis japonicus gen. nov. sp. nov., a novel member of the family Pyrodictiaceae isolated from the Iheya North hydrothermal field.</title>
        <authorList>
            <person name="Miyazaki U."/>
            <person name="Sanari M."/>
            <person name="Tame A."/>
            <person name="Kitajima M."/>
            <person name="Okamoto A."/>
            <person name="Sawayama S."/>
            <person name="Miyazaki J."/>
            <person name="Takai K."/>
            <person name="Nakagawa S."/>
        </authorList>
    </citation>
    <scope>NUCLEOTIDE SEQUENCE [LARGE SCALE GENOMIC DNA]</scope>
    <source>
        <strain evidence="7 8">AV2</strain>
    </source>
</reference>
<feature type="binding site" evidence="5">
    <location>
        <position position="127"/>
    </location>
    <ligand>
        <name>Mg(2+)</name>
        <dbReference type="ChEBI" id="CHEBI:18420"/>
    </ligand>
</feature>
<dbReference type="Proteomes" id="UP001341135">
    <property type="component" value="Chromosome"/>
</dbReference>
<dbReference type="PANTHER" id="PTHR39677">
    <property type="entry name" value="RIBONUCLEASE VAPC6"/>
    <property type="match status" value="1"/>
</dbReference>
<dbReference type="InterPro" id="IPR022907">
    <property type="entry name" value="VapC_family"/>
</dbReference>
<name>A0ABN6ZQ25_9CREN</name>
<dbReference type="InterPro" id="IPR029060">
    <property type="entry name" value="PIN-like_dom_sf"/>
</dbReference>
<dbReference type="PANTHER" id="PTHR39677:SF4">
    <property type="entry name" value="RIBONUCLEASE VAPC6"/>
    <property type="match status" value="1"/>
</dbReference>
<evidence type="ECO:0000313" key="7">
    <source>
        <dbReference type="EMBL" id="BES82336.1"/>
    </source>
</evidence>
<comment type="function">
    <text evidence="5">Toxic component of a toxin-antitoxin (TA) system. An RNase.</text>
</comment>
<sequence>MKILIDASVFLKLLLDEPGADQAQELLEAVENGNVIGYVTPIILEEVAFKLVFAKASEILDTKNIWRIREALKFDEKTRRACIEPVKVFHEYVEYMSTKGLRIEYVTCEDWRKSIEIMEKYGLLPADALHVATALRIGVEAIATFDEDFRRVEEVKTIP</sequence>
<feature type="domain" description="PIN" evidence="6">
    <location>
        <begin position="1"/>
        <end position="151"/>
    </location>
</feature>
<dbReference type="Pfam" id="PF01850">
    <property type="entry name" value="PIN"/>
    <property type="match status" value="1"/>
</dbReference>
<dbReference type="EMBL" id="AP028907">
    <property type="protein sequence ID" value="BES82336.1"/>
    <property type="molecule type" value="Genomic_DNA"/>
</dbReference>
<feature type="binding site" evidence="5">
    <location>
        <position position="6"/>
    </location>
    <ligand>
        <name>Mg(2+)</name>
        <dbReference type="ChEBI" id="CHEBI:18420"/>
    </ligand>
</feature>
<evidence type="ECO:0000256" key="1">
    <source>
        <dbReference type="ARBA" id="ARBA00022649"/>
    </source>
</evidence>
<evidence type="ECO:0000259" key="6">
    <source>
        <dbReference type="SMART" id="SM00670"/>
    </source>
</evidence>
<keyword evidence="5" id="KW-0800">Toxin</keyword>
<evidence type="ECO:0000313" key="8">
    <source>
        <dbReference type="Proteomes" id="UP001341135"/>
    </source>
</evidence>
<comment type="cofactor">
    <cofactor evidence="5">
        <name>Mg(2+)</name>
        <dbReference type="ChEBI" id="CHEBI:18420"/>
    </cofactor>
</comment>
<keyword evidence="1 5" id="KW-1277">Toxin-antitoxin system</keyword>
<dbReference type="SUPFAM" id="SSF88723">
    <property type="entry name" value="PIN domain-like"/>
    <property type="match status" value="1"/>
</dbReference>
<dbReference type="InterPro" id="IPR002716">
    <property type="entry name" value="PIN_dom"/>
</dbReference>
<keyword evidence="8" id="KW-1185">Reference proteome</keyword>
<organism evidence="7 8">
    <name type="scientific">Pyrodictium abyssi</name>
    <dbReference type="NCBI Taxonomy" id="54256"/>
    <lineage>
        <taxon>Archaea</taxon>
        <taxon>Thermoproteota</taxon>
        <taxon>Thermoprotei</taxon>
        <taxon>Desulfurococcales</taxon>
        <taxon>Pyrodictiaceae</taxon>
        <taxon>Pyrodictium</taxon>
    </lineage>
</organism>
<protein>
    <recommendedName>
        <fullName evidence="5">Ribonuclease VapC</fullName>
        <shortName evidence="5">RNase VapC</shortName>
        <ecNumber evidence="5">3.1.-.-</ecNumber>
    </recommendedName>
    <alternativeName>
        <fullName evidence="5">Putative toxin VapC</fullName>
    </alternativeName>
</protein>
<dbReference type="Gene3D" id="3.40.50.1010">
    <property type="entry name" value="5'-nuclease"/>
    <property type="match status" value="1"/>
</dbReference>
<dbReference type="RefSeq" id="WP_338249563.1">
    <property type="nucleotide sequence ID" value="NZ_AP028907.1"/>
</dbReference>